<sequence>MPTSNPETVYEHKYYTQDRRRNCPPIKRTILRKADNERLNKETTFDIIDFPRVYLTAAIEEDYNACSGWLTRAPLLAFKSHGGTTHFLCRPVGFGRNLLPAKDQKACPPSAWGSRGCCVDGVEARRVEEWSLHRNSTLGKMLYTVRAGGLRE</sequence>
<reference evidence="1" key="1">
    <citation type="submission" date="2023-07" db="EMBL/GenBank/DDBJ databases">
        <title>draft genome sequence of fig (Ficus carica).</title>
        <authorList>
            <person name="Takahashi T."/>
            <person name="Nishimura K."/>
        </authorList>
    </citation>
    <scope>NUCLEOTIDE SEQUENCE</scope>
</reference>
<organism evidence="1 2">
    <name type="scientific">Ficus carica</name>
    <name type="common">Common fig</name>
    <dbReference type="NCBI Taxonomy" id="3494"/>
    <lineage>
        <taxon>Eukaryota</taxon>
        <taxon>Viridiplantae</taxon>
        <taxon>Streptophyta</taxon>
        <taxon>Embryophyta</taxon>
        <taxon>Tracheophyta</taxon>
        <taxon>Spermatophyta</taxon>
        <taxon>Magnoliopsida</taxon>
        <taxon>eudicotyledons</taxon>
        <taxon>Gunneridae</taxon>
        <taxon>Pentapetalae</taxon>
        <taxon>rosids</taxon>
        <taxon>fabids</taxon>
        <taxon>Rosales</taxon>
        <taxon>Moraceae</taxon>
        <taxon>Ficeae</taxon>
        <taxon>Ficus</taxon>
    </lineage>
</organism>
<dbReference type="PANTHER" id="PTHR36391">
    <property type="entry name" value="FURRY"/>
    <property type="match status" value="1"/>
</dbReference>
<dbReference type="AlphaFoldDB" id="A0AA88D9I8"/>
<dbReference type="Proteomes" id="UP001187192">
    <property type="component" value="Unassembled WGS sequence"/>
</dbReference>
<comment type="caution">
    <text evidence="1">The sequence shown here is derived from an EMBL/GenBank/DDBJ whole genome shotgun (WGS) entry which is preliminary data.</text>
</comment>
<name>A0AA88D9I8_FICCA</name>
<proteinExistence type="predicted"/>
<dbReference type="EMBL" id="BTGU01000031">
    <property type="protein sequence ID" value="GMN49555.1"/>
    <property type="molecule type" value="Genomic_DNA"/>
</dbReference>
<gene>
    <name evidence="1" type="ORF">TIFTF001_018731</name>
</gene>
<evidence type="ECO:0000313" key="1">
    <source>
        <dbReference type="EMBL" id="GMN49555.1"/>
    </source>
</evidence>
<protein>
    <submittedName>
        <fullName evidence="1">Uncharacterized protein</fullName>
    </submittedName>
</protein>
<accession>A0AA88D9I8</accession>
<evidence type="ECO:0000313" key="2">
    <source>
        <dbReference type="Proteomes" id="UP001187192"/>
    </source>
</evidence>
<keyword evidence="2" id="KW-1185">Reference proteome</keyword>
<dbReference type="PANTHER" id="PTHR36391:SF1">
    <property type="entry name" value="FURRY"/>
    <property type="match status" value="1"/>
</dbReference>